<dbReference type="EMBL" id="CAJNOM010000164">
    <property type="protein sequence ID" value="CAF1166881.1"/>
    <property type="molecule type" value="Genomic_DNA"/>
</dbReference>
<dbReference type="EMBL" id="CAJNOI010000098">
    <property type="protein sequence ID" value="CAF1055633.1"/>
    <property type="molecule type" value="Genomic_DNA"/>
</dbReference>
<evidence type="ECO:0000313" key="4">
    <source>
        <dbReference type="Proteomes" id="UP000663832"/>
    </source>
</evidence>
<feature type="region of interest" description="Disordered" evidence="1">
    <location>
        <begin position="38"/>
        <end position="135"/>
    </location>
</feature>
<organism evidence="3 4">
    <name type="scientific">Adineta steineri</name>
    <dbReference type="NCBI Taxonomy" id="433720"/>
    <lineage>
        <taxon>Eukaryota</taxon>
        <taxon>Metazoa</taxon>
        <taxon>Spiralia</taxon>
        <taxon>Gnathifera</taxon>
        <taxon>Rotifera</taxon>
        <taxon>Eurotatoria</taxon>
        <taxon>Bdelloidea</taxon>
        <taxon>Adinetida</taxon>
        <taxon>Adinetidae</taxon>
        <taxon>Adineta</taxon>
    </lineage>
</organism>
<dbReference type="Proteomes" id="UP000663832">
    <property type="component" value="Unassembled WGS sequence"/>
</dbReference>
<evidence type="ECO:0000313" key="2">
    <source>
        <dbReference type="EMBL" id="CAF1055633.1"/>
    </source>
</evidence>
<dbReference type="AlphaFoldDB" id="A0A814TU89"/>
<comment type="caution">
    <text evidence="3">The sequence shown here is derived from an EMBL/GenBank/DDBJ whole genome shotgun (WGS) entry which is preliminary data.</text>
</comment>
<feature type="compositionally biased region" description="Basic and acidic residues" evidence="1">
    <location>
        <begin position="67"/>
        <end position="76"/>
    </location>
</feature>
<sequence length="167" mass="18950">MKVININFDSIIGKHFSQLICIIISTHLIEPIDHLNNENNSSPNSNLLNIQAGNTKNIDESDDDDDERIKRLEYEHLTVGQRSGHNRDRNRIDSPSHKRTQSHDPSKPLHHTHFPSQDPSMFDDHQSITTNTPNEITSAPAVDLELNVQIQIASVFIFAKNNKNTLT</sequence>
<name>A0A814TU89_9BILA</name>
<protein>
    <submittedName>
        <fullName evidence="3">Uncharacterized protein</fullName>
    </submittedName>
</protein>
<feature type="compositionally biased region" description="Basic and acidic residues" evidence="1">
    <location>
        <begin position="85"/>
        <end position="107"/>
    </location>
</feature>
<evidence type="ECO:0000313" key="3">
    <source>
        <dbReference type="EMBL" id="CAF1166881.1"/>
    </source>
</evidence>
<accession>A0A814TU89</accession>
<keyword evidence="4" id="KW-1185">Reference proteome</keyword>
<evidence type="ECO:0000256" key="1">
    <source>
        <dbReference type="SAM" id="MobiDB-lite"/>
    </source>
</evidence>
<dbReference type="Proteomes" id="UP000663877">
    <property type="component" value="Unassembled WGS sequence"/>
</dbReference>
<reference evidence="3" key="1">
    <citation type="submission" date="2021-02" db="EMBL/GenBank/DDBJ databases">
        <authorList>
            <person name="Nowell W R."/>
        </authorList>
    </citation>
    <scope>NUCLEOTIDE SEQUENCE</scope>
</reference>
<gene>
    <name evidence="2" type="ORF">BJG266_LOCUS18867</name>
    <name evidence="3" type="ORF">QVE165_LOCUS23891</name>
</gene>
<feature type="compositionally biased region" description="Low complexity" evidence="1">
    <location>
        <begin position="38"/>
        <end position="49"/>
    </location>
</feature>
<proteinExistence type="predicted"/>